<gene>
    <name evidence="1" type="ORF">GCM10009682_33400</name>
</gene>
<dbReference type="InterPro" id="IPR011990">
    <property type="entry name" value="TPR-like_helical_dom_sf"/>
</dbReference>
<accession>A0ABP4YG79</accession>
<dbReference type="Gene3D" id="1.25.40.10">
    <property type="entry name" value="Tetratricopeptide repeat domain"/>
    <property type="match status" value="1"/>
</dbReference>
<organism evidence="1 2">
    <name type="scientific">Luedemannella flava</name>
    <dbReference type="NCBI Taxonomy" id="349316"/>
    <lineage>
        <taxon>Bacteria</taxon>
        <taxon>Bacillati</taxon>
        <taxon>Actinomycetota</taxon>
        <taxon>Actinomycetes</taxon>
        <taxon>Micromonosporales</taxon>
        <taxon>Micromonosporaceae</taxon>
        <taxon>Luedemannella</taxon>
    </lineage>
</organism>
<keyword evidence="2" id="KW-1185">Reference proteome</keyword>
<proteinExistence type="predicted"/>
<reference evidence="2" key="1">
    <citation type="journal article" date="2019" name="Int. J. Syst. Evol. Microbiol.">
        <title>The Global Catalogue of Microorganisms (GCM) 10K type strain sequencing project: providing services to taxonomists for standard genome sequencing and annotation.</title>
        <authorList>
            <consortium name="The Broad Institute Genomics Platform"/>
            <consortium name="The Broad Institute Genome Sequencing Center for Infectious Disease"/>
            <person name="Wu L."/>
            <person name="Ma J."/>
        </authorList>
    </citation>
    <scope>NUCLEOTIDE SEQUENCE [LARGE SCALE GENOMIC DNA]</scope>
    <source>
        <strain evidence="2">JCM 13250</strain>
    </source>
</reference>
<comment type="caution">
    <text evidence="1">The sequence shown here is derived from an EMBL/GenBank/DDBJ whole genome shotgun (WGS) entry which is preliminary data.</text>
</comment>
<evidence type="ECO:0008006" key="3">
    <source>
        <dbReference type="Google" id="ProtNLM"/>
    </source>
</evidence>
<dbReference type="RefSeq" id="WP_344132295.1">
    <property type="nucleotide sequence ID" value="NZ_BAAALT010000097.1"/>
</dbReference>
<dbReference type="EMBL" id="BAAALT010000097">
    <property type="protein sequence ID" value="GAA1808930.1"/>
    <property type="molecule type" value="Genomic_DNA"/>
</dbReference>
<evidence type="ECO:0000313" key="1">
    <source>
        <dbReference type="EMBL" id="GAA1808930.1"/>
    </source>
</evidence>
<name>A0ABP4YG79_9ACTN</name>
<sequence length="421" mass="45036">MADRALRHAVLRLMEDGERRHARGDQPGAIDAYERACVMVREAIESEPRDQDNVQQLGAMLYTLGEWQLNGGDLDAAVDTLTEAEAAYGRLRRPGAGQLVADVVIRRARVHAMAGHPLSAISDAQQAVLACLDRIEDDPGRQARLDAARVLGMASHVQLLIGADPDIAVGAADWALREFLGAFGAGGRFALPLEYAPAVQAAGTTAYVLHAAAGREDLVPMARWFLTTAGGRVPEDGIVAQATGLVTLAWALDSVERHGPARTLTAPARDVRILVPAMRCSRQLAPAHAVMLSDAQIDAAGVMEERLLALEAHALFAGASQAQLPAMRYEFGHFGQHWATAVVNFGQRHLENELLDAALDAARWLTGIVGQLLLPAMIDPKARLVALGCARWQHDLYTRTADKPAAASAAETIALLEPDAS</sequence>
<evidence type="ECO:0000313" key="2">
    <source>
        <dbReference type="Proteomes" id="UP001500218"/>
    </source>
</evidence>
<dbReference type="Proteomes" id="UP001500218">
    <property type="component" value="Unassembled WGS sequence"/>
</dbReference>
<dbReference type="SUPFAM" id="SSF48452">
    <property type="entry name" value="TPR-like"/>
    <property type="match status" value="1"/>
</dbReference>
<protein>
    <recommendedName>
        <fullName evidence="3">Tetratricopeptide repeat protein</fullName>
    </recommendedName>
</protein>